<organism evidence="3 4">
    <name type="scientific">Elasticomyces elasticus</name>
    <dbReference type="NCBI Taxonomy" id="574655"/>
    <lineage>
        <taxon>Eukaryota</taxon>
        <taxon>Fungi</taxon>
        <taxon>Dikarya</taxon>
        <taxon>Ascomycota</taxon>
        <taxon>Pezizomycotina</taxon>
        <taxon>Dothideomycetes</taxon>
        <taxon>Dothideomycetidae</taxon>
        <taxon>Mycosphaerellales</taxon>
        <taxon>Teratosphaeriaceae</taxon>
        <taxon>Elasticomyces</taxon>
    </lineage>
</organism>
<dbReference type="CDD" id="cd14498">
    <property type="entry name" value="DSP"/>
    <property type="match status" value="1"/>
</dbReference>
<evidence type="ECO:0000313" key="3">
    <source>
        <dbReference type="EMBL" id="KAK5700667.1"/>
    </source>
</evidence>
<comment type="caution">
    <text evidence="3">The sequence shown here is derived from an EMBL/GenBank/DDBJ whole genome shotgun (WGS) entry which is preliminary data.</text>
</comment>
<dbReference type="AlphaFoldDB" id="A0AAN8A347"/>
<dbReference type="SUPFAM" id="SSF52799">
    <property type="entry name" value="(Phosphotyrosine protein) phosphatases II"/>
    <property type="match status" value="1"/>
</dbReference>
<protein>
    <recommendedName>
        <fullName evidence="2">Tyrosine specific protein phosphatases domain-containing protein</fullName>
    </recommendedName>
</protein>
<name>A0AAN8A347_9PEZI</name>
<dbReference type="GO" id="GO:0070372">
    <property type="term" value="P:regulation of ERK1 and ERK2 cascade"/>
    <property type="evidence" value="ECO:0007669"/>
    <property type="project" value="TreeGrafter"/>
</dbReference>
<proteinExistence type="predicted"/>
<evidence type="ECO:0000259" key="2">
    <source>
        <dbReference type="PROSITE" id="PS50056"/>
    </source>
</evidence>
<dbReference type="PANTHER" id="PTHR46588">
    <property type="entry name" value="SERINE/THREONINE/TYROSINE-INTERACTING PROTEIN"/>
    <property type="match status" value="1"/>
</dbReference>
<dbReference type="InterPro" id="IPR000387">
    <property type="entry name" value="Tyr_Pase_dom"/>
</dbReference>
<dbReference type="InterPro" id="IPR052449">
    <property type="entry name" value="STYX-Interacting_Phosphatase"/>
</dbReference>
<evidence type="ECO:0000313" key="4">
    <source>
        <dbReference type="Proteomes" id="UP001310594"/>
    </source>
</evidence>
<dbReference type="InterPro" id="IPR000340">
    <property type="entry name" value="Dual-sp_phosphatase_cat-dom"/>
</dbReference>
<reference evidence="3" key="1">
    <citation type="submission" date="2023-08" db="EMBL/GenBank/DDBJ databases">
        <title>Black Yeasts Isolated from many extreme environments.</title>
        <authorList>
            <person name="Coleine C."/>
            <person name="Stajich J.E."/>
            <person name="Selbmann L."/>
        </authorList>
    </citation>
    <scope>NUCLEOTIDE SEQUENCE</scope>
    <source>
        <strain evidence="3">CCFEE 5810</strain>
    </source>
</reference>
<dbReference type="Proteomes" id="UP001310594">
    <property type="component" value="Unassembled WGS sequence"/>
</dbReference>
<gene>
    <name evidence="3" type="ORF">LTR97_005184</name>
</gene>
<dbReference type="InterPro" id="IPR029021">
    <property type="entry name" value="Prot-tyrosine_phosphatase-like"/>
</dbReference>
<dbReference type="GO" id="GO:1990444">
    <property type="term" value="F:F-box domain binding"/>
    <property type="evidence" value="ECO:0007669"/>
    <property type="project" value="TreeGrafter"/>
</dbReference>
<dbReference type="EMBL" id="JAVRQU010000007">
    <property type="protein sequence ID" value="KAK5700667.1"/>
    <property type="molecule type" value="Genomic_DNA"/>
</dbReference>
<feature type="domain" description="Tyrosine specific protein phosphatases" evidence="2">
    <location>
        <begin position="156"/>
        <end position="221"/>
    </location>
</feature>
<evidence type="ECO:0000256" key="1">
    <source>
        <dbReference type="SAM" id="MobiDB-lite"/>
    </source>
</evidence>
<accession>A0AAN8A347</accession>
<dbReference type="Gene3D" id="3.90.190.10">
    <property type="entry name" value="Protein tyrosine phosphatase superfamily"/>
    <property type="match status" value="1"/>
</dbReference>
<dbReference type="PANTHER" id="PTHR46588:SF1">
    <property type="entry name" value="SERINE_THREONINE_TYROSINE-INTERACTING PROTEIN"/>
    <property type="match status" value="1"/>
</dbReference>
<dbReference type="GO" id="GO:0062026">
    <property type="term" value="P:negative regulation of SCF-dependent proteasomal ubiquitin-dependent catabolic process"/>
    <property type="evidence" value="ECO:0007669"/>
    <property type="project" value="TreeGrafter"/>
</dbReference>
<dbReference type="Pfam" id="PF00782">
    <property type="entry name" value="DSPc"/>
    <property type="match status" value="1"/>
</dbReference>
<dbReference type="PROSITE" id="PS50056">
    <property type="entry name" value="TYR_PHOSPHATASE_2"/>
    <property type="match status" value="1"/>
</dbReference>
<dbReference type="GO" id="GO:0005654">
    <property type="term" value="C:nucleoplasm"/>
    <property type="evidence" value="ECO:0007669"/>
    <property type="project" value="TreeGrafter"/>
</dbReference>
<sequence length="305" mass="33993">MPSDVETFSYPHKTAEYSYRVPTPPRIVVPPPALNADALPEITVKALRSTNFLNSVNYNNLVTQNALLEWTYERRREAQMVIPYLYLGPMTAAKDERFLRGQSGQMIGGGGITMVLGVRQKHSFESKLMNGALRKAQELGIECQTVDLASNQDLIHNFPATTALINDHLGRVWESTGQIGKVLVFCESGNERSAGVVAAYLMETHTDVDFIKAMQLVQAQRFCANFDDAMKRLLQGYWDILRAQRQVADIVSDGDVAGNGAVSSTSRPKRSLQRDEDEDMDGIQQNDDAERFGGRTFAPFMDQPL</sequence>
<feature type="region of interest" description="Disordered" evidence="1">
    <location>
        <begin position="258"/>
        <end position="305"/>
    </location>
</feature>
<dbReference type="GO" id="GO:0005737">
    <property type="term" value="C:cytoplasm"/>
    <property type="evidence" value="ECO:0007669"/>
    <property type="project" value="TreeGrafter"/>
</dbReference>